<keyword evidence="2" id="KW-1185">Reference proteome</keyword>
<proteinExistence type="predicted"/>
<gene>
    <name evidence="1" type="ORF">ATK30_6844</name>
</gene>
<evidence type="ECO:0000313" key="2">
    <source>
        <dbReference type="Proteomes" id="UP000233750"/>
    </source>
</evidence>
<dbReference type="Proteomes" id="UP000233750">
    <property type="component" value="Unassembled WGS sequence"/>
</dbReference>
<evidence type="ECO:0000313" key="1">
    <source>
        <dbReference type="EMBL" id="PKV95911.1"/>
    </source>
</evidence>
<dbReference type="Gene3D" id="3.40.50.2000">
    <property type="entry name" value="Glycogen Phosphorylase B"/>
    <property type="match status" value="1"/>
</dbReference>
<dbReference type="SUPFAM" id="SSF53756">
    <property type="entry name" value="UDP-Glycosyltransferase/glycogen phosphorylase"/>
    <property type="match status" value="1"/>
</dbReference>
<reference evidence="1 2" key="1">
    <citation type="submission" date="2017-12" db="EMBL/GenBank/DDBJ databases">
        <title>Sequencing the genomes of 1000 Actinobacteria strains.</title>
        <authorList>
            <person name="Klenk H.-P."/>
        </authorList>
    </citation>
    <scope>NUCLEOTIDE SEQUENCE [LARGE SCALE GENOMIC DNA]</scope>
    <source>
        <strain evidence="1 2">DSM 45165</strain>
    </source>
</reference>
<dbReference type="RefSeq" id="WP_101438842.1">
    <property type="nucleotide sequence ID" value="NZ_PJMY01000003.1"/>
</dbReference>
<comment type="caution">
    <text evidence="1">The sequence shown here is derived from an EMBL/GenBank/DDBJ whole genome shotgun (WGS) entry which is preliminary data.</text>
</comment>
<accession>A0A2N3WPV2</accession>
<dbReference type="OrthoDB" id="647453at2"/>
<organism evidence="1 2">
    <name type="scientific">Amycolatopsis echigonensis</name>
    <dbReference type="NCBI Taxonomy" id="2576905"/>
    <lineage>
        <taxon>Bacteria</taxon>
        <taxon>Bacillati</taxon>
        <taxon>Actinomycetota</taxon>
        <taxon>Actinomycetes</taxon>
        <taxon>Pseudonocardiales</taxon>
        <taxon>Pseudonocardiaceae</taxon>
        <taxon>Amycolatopsis</taxon>
    </lineage>
</organism>
<dbReference type="EMBL" id="PJMY01000003">
    <property type="protein sequence ID" value="PKV95911.1"/>
    <property type="molecule type" value="Genomic_DNA"/>
</dbReference>
<name>A0A2N3WPV2_9PSEU</name>
<protein>
    <submittedName>
        <fullName evidence="1">Glycosyltransferase involved in cell wall biosynthesis</fullName>
    </submittedName>
</protein>
<sequence>MRLFGWQGDTQGCGYYRIALPFDALAARGHDAAYSTRMPDAVRDGGVDVVVGQRVCEPGPSGIWQRLAAAGHTKLVFELDDDLWNIDPSNRSSHAFYDADRQRRLIENIRVADAVTVTTEPLAEVVSAWNPVVHVVPNQIPGWLLDHERPVTESVTIGWRGGPSHSRDFGELAKPLRRFLQHPCNRDRVEFHAMGADYTPRVASNRGRTRHTGWTPEPERFLRGVDFDLGVIPLRPSVFNDSKSELALLELAALGIPAIVSDTGPYRRAVDSGAPARRASLPSCWTAALTDLVGDAEARVQLGKEAREWAAGRTVEANVSRWEEAYR</sequence>
<dbReference type="AlphaFoldDB" id="A0A2N3WPV2"/>